<organism evidence="2">
    <name type="scientific">Mytilinidion resinicola</name>
    <dbReference type="NCBI Taxonomy" id="574789"/>
    <lineage>
        <taxon>Eukaryota</taxon>
        <taxon>Fungi</taxon>
        <taxon>Dikarya</taxon>
        <taxon>Ascomycota</taxon>
        <taxon>Pezizomycotina</taxon>
        <taxon>Dothideomycetes</taxon>
        <taxon>Pleosporomycetidae</taxon>
        <taxon>Mytilinidiales</taxon>
        <taxon>Mytilinidiaceae</taxon>
        <taxon>Mytilinidion</taxon>
    </lineage>
</organism>
<dbReference type="Proteomes" id="UP000504636">
    <property type="component" value="Unplaced"/>
</dbReference>
<accession>A0A6A6YYA5</accession>
<feature type="domain" description="DUF7708" evidence="1">
    <location>
        <begin position="1"/>
        <end position="130"/>
    </location>
</feature>
<feature type="non-terminal residue" evidence="2">
    <location>
        <position position="1"/>
    </location>
</feature>
<reference evidence="2 4" key="1">
    <citation type="journal article" date="2020" name="Stud. Mycol.">
        <title>101 Dothideomycetes genomes: a test case for predicting lifestyles and emergence of pathogens.</title>
        <authorList>
            <person name="Haridas S."/>
            <person name="Albert R."/>
            <person name="Binder M."/>
            <person name="Bloem J."/>
            <person name="Labutti K."/>
            <person name="Salamov A."/>
            <person name="Andreopoulos B."/>
            <person name="Baker S."/>
            <person name="Barry K."/>
            <person name="Bills G."/>
            <person name="Bluhm B."/>
            <person name="Cannon C."/>
            <person name="Castanera R."/>
            <person name="Culley D."/>
            <person name="Daum C."/>
            <person name="Ezra D."/>
            <person name="Gonzalez J."/>
            <person name="Henrissat B."/>
            <person name="Kuo A."/>
            <person name="Liang C."/>
            <person name="Lipzen A."/>
            <person name="Lutzoni F."/>
            <person name="Magnuson J."/>
            <person name="Mondo S."/>
            <person name="Nolan M."/>
            <person name="Ohm R."/>
            <person name="Pangilinan J."/>
            <person name="Park H.-J."/>
            <person name="Ramirez L."/>
            <person name="Alfaro M."/>
            <person name="Sun H."/>
            <person name="Tritt A."/>
            <person name="Yoshinaga Y."/>
            <person name="Zwiers L.-H."/>
            <person name="Turgeon B."/>
            <person name="Goodwin S."/>
            <person name="Spatafora J."/>
            <person name="Crous P."/>
            <person name="Grigoriev I."/>
        </authorList>
    </citation>
    <scope>NUCLEOTIDE SEQUENCE</scope>
    <source>
        <strain evidence="2 4">CBS 304.34</strain>
    </source>
</reference>
<evidence type="ECO:0000313" key="3">
    <source>
        <dbReference type="Proteomes" id="UP000504636"/>
    </source>
</evidence>
<sequence length="407" mass="46085">LDVSVQHHPECVSLAWGAMKLLFILVENHGKLVKTLSKGLTQIADALPRIELANILYPTAQMQQAVFLLYSHVIRYFIRAEEWYQQSEPRHAWEAFARPAEIRYNDLIADIVECTKEVESLATAGAQAEQRDMHLEIRDLGKRLRDSETLLLEMRGLLISYQCIQTSANLDTNVRLTDLQLNQIMDFLSGANKLDPIKALGYRLSIGRRHRERPRNAESGPAFWLSPKFSTWESSSSPALIMVKSDYTHRLRVQNFMINVINVLRGQQIPVIWAIKGLSPTGPSAAPVVDIVKGLVCQAIPLNVSLHTEHHLAFNCAQFRAAETPEQWFDLLARVIANLPQLHIIVDIEAVGTAYTHAAIMAHGFSWLSTFLAMFQKYSFRKWIARLKILLISYGSAATQMRDLAKH</sequence>
<dbReference type="Pfam" id="PF24809">
    <property type="entry name" value="DUF7708"/>
    <property type="match status" value="1"/>
</dbReference>
<protein>
    <recommendedName>
        <fullName evidence="1">DUF7708 domain-containing protein</fullName>
    </recommendedName>
</protein>
<name>A0A6A6YYA5_9PEZI</name>
<keyword evidence="3" id="KW-1185">Reference proteome</keyword>
<dbReference type="OrthoDB" id="61900at2759"/>
<dbReference type="RefSeq" id="XP_033580714.1">
    <property type="nucleotide sequence ID" value="XM_033715186.1"/>
</dbReference>
<dbReference type="InterPro" id="IPR056125">
    <property type="entry name" value="DUF7708"/>
</dbReference>
<dbReference type="EMBL" id="MU003695">
    <property type="protein sequence ID" value="KAF2813750.1"/>
    <property type="molecule type" value="Genomic_DNA"/>
</dbReference>
<reference evidence="4" key="3">
    <citation type="submission" date="2025-04" db="UniProtKB">
        <authorList>
            <consortium name="RefSeq"/>
        </authorList>
    </citation>
    <scope>IDENTIFICATION</scope>
    <source>
        <strain evidence="4">CBS 304.34</strain>
    </source>
</reference>
<gene>
    <name evidence="2 4" type="ORF">BDZ99DRAFT_380384</name>
</gene>
<dbReference type="AlphaFoldDB" id="A0A6A6YYA5"/>
<evidence type="ECO:0000313" key="2">
    <source>
        <dbReference type="EMBL" id="KAF2813750.1"/>
    </source>
</evidence>
<evidence type="ECO:0000259" key="1">
    <source>
        <dbReference type="Pfam" id="PF24809"/>
    </source>
</evidence>
<dbReference type="GeneID" id="54456079"/>
<evidence type="ECO:0000313" key="4">
    <source>
        <dbReference type="RefSeq" id="XP_033580714.1"/>
    </source>
</evidence>
<proteinExistence type="predicted"/>
<reference evidence="4" key="2">
    <citation type="submission" date="2020-04" db="EMBL/GenBank/DDBJ databases">
        <authorList>
            <consortium name="NCBI Genome Project"/>
        </authorList>
    </citation>
    <scope>NUCLEOTIDE SEQUENCE</scope>
    <source>
        <strain evidence="4">CBS 304.34</strain>
    </source>
</reference>